<evidence type="ECO:0000313" key="4">
    <source>
        <dbReference type="EMBL" id="PJF48843.1"/>
    </source>
</evidence>
<evidence type="ECO:0000256" key="2">
    <source>
        <dbReference type="ARBA" id="ARBA00023211"/>
    </source>
</evidence>
<evidence type="ECO:0000256" key="1">
    <source>
        <dbReference type="ARBA" id="ARBA00022679"/>
    </source>
</evidence>
<dbReference type="SUPFAM" id="SSF51569">
    <property type="entry name" value="Aldolase"/>
    <property type="match status" value="1"/>
</dbReference>
<dbReference type="GO" id="GO:0019878">
    <property type="term" value="P:lysine biosynthetic process via aminoadipic acid"/>
    <property type="evidence" value="ECO:0007669"/>
    <property type="project" value="TreeGrafter"/>
</dbReference>
<gene>
    <name evidence="4" type="ORF">CUN48_01435</name>
</gene>
<dbReference type="PANTHER" id="PTHR10277">
    <property type="entry name" value="HOMOCITRATE SYNTHASE-RELATED"/>
    <property type="match status" value="1"/>
</dbReference>
<proteinExistence type="predicted"/>
<evidence type="ECO:0000313" key="5">
    <source>
        <dbReference type="Proteomes" id="UP000230790"/>
    </source>
</evidence>
<protein>
    <submittedName>
        <fullName evidence="4">Pyruvate carboxyltransferase</fullName>
    </submittedName>
</protein>
<organism evidence="4 5">
    <name type="scientific">Candidatus Thermofonsia Clade 3 bacterium</name>
    <dbReference type="NCBI Taxonomy" id="2364212"/>
    <lineage>
        <taxon>Bacteria</taxon>
        <taxon>Bacillati</taxon>
        <taxon>Chloroflexota</taxon>
        <taxon>Candidatus Thermofontia</taxon>
        <taxon>Candidatus Thermofonsia Clade 3</taxon>
    </lineage>
</organism>
<dbReference type="Gene3D" id="1.10.238.260">
    <property type="match status" value="1"/>
</dbReference>
<dbReference type="InterPro" id="IPR054691">
    <property type="entry name" value="LeuA/HCS_post-cat"/>
</dbReference>
<dbReference type="InterPro" id="IPR000891">
    <property type="entry name" value="PYR_CT"/>
</dbReference>
<feature type="domain" description="Pyruvate carboxyltransferase" evidence="3">
    <location>
        <begin position="15"/>
        <end position="283"/>
    </location>
</feature>
<dbReference type="InterPro" id="IPR002034">
    <property type="entry name" value="AIPM/Hcit_synth_CS"/>
</dbReference>
<reference evidence="4 5" key="1">
    <citation type="submission" date="2017-11" db="EMBL/GenBank/DDBJ databases">
        <title>Evolution of Phototrophy in the Chloroflexi Phylum Driven by Horizontal Gene Transfer.</title>
        <authorList>
            <person name="Ward L.M."/>
            <person name="Hemp J."/>
            <person name="Shih P.M."/>
            <person name="Mcglynn S.E."/>
            <person name="Fischer W."/>
        </authorList>
    </citation>
    <scope>NUCLEOTIDE SEQUENCE [LARGE SCALE GENOMIC DNA]</scope>
    <source>
        <strain evidence="4">JP3_7</strain>
    </source>
</reference>
<dbReference type="Proteomes" id="UP000230790">
    <property type="component" value="Unassembled WGS sequence"/>
</dbReference>
<name>A0A2M8QGA1_9CHLR</name>
<dbReference type="InterPro" id="IPR013785">
    <property type="entry name" value="Aldolase_TIM"/>
</dbReference>
<comment type="caution">
    <text evidence="4">The sequence shown here is derived from an EMBL/GenBank/DDBJ whole genome shotgun (WGS) entry which is preliminary data.</text>
</comment>
<dbReference type="Gene3D" id="3.20.20.70">
    <property type="entry name" value="Aldolase class I"/>
    <property type="match status" value="1"/>
</dbReference>
<evidence type="ECO:0000259" key="3">
    <source>
        <dbReference type="PROSITE" id="PS50991"/>
    </source>
</evidence>
<dbReference type="AlphaFoldDB" id="A0A2M8QGA1"/>
<dbReference type="PANTHER" id="PTHR10277:SF48">
    <property type="entry name" value="HOMOCITRATE SYNTHASE, CYTOSOLIC ISOZYME-RELATED"/>
    <property type="match status" value="1"/>
</dbReference>
<dbReference type="PROSITE" id="PS50991">
    <property type="entry name" value="PYR_CT"/>
    <property type="match status" value="1"/>
</dbReference>
<keyword evidence="1 4" id="KW-0808">Transferase</keyword>
<sequence>MAADFSFHHYRPRALEIIDTTLREGQQSSLLHDHYKYFFSTTDKQEITRSLILYGVKFIELFAPNVSPQEAEDWQAIKAVRDELITQKGYTFLLAHVRCHPADVEAAIRAGADGLNMYIGTSDASRNFNHGHGLEEVARRARTLIEDVRRHHPHLVLRFSGEDAFRTREADLFRVYDQVVECVDRLGTPDTVGVATPTTVAQRVQALRARYPKVALEGHFHDDRGFALINALEAVRAGMQYIQTTLLGIGERSGITSMTALLFNLFIDREYDRLEGYHLRGSYPINVMMADKLRKLVPSKEPVSLTNRTHAAGVHQKGMLNSSQTYEAHPLDQFGVTESEILLGPLSGWNIIHYFLKEICGFEIDEATAKAISAEFKNRIYNIAPGASPAGLLIHIAQEEFGLRSLQVPEQFRNAVAQNLTDASTKEIGEVRHASGVILRTRQ</sequence>
<dbReference type="InterPro" id="IPR050073">
    <property type="entry name" value="2-IPM_HCS-like"/>
</dbReference>
<dbReference type="GO" id="GO:0004410">
    <property type="term" value="F:homocitrate synthase activity"/>
    <property type="evidence" value="ECO:0007669"/>
    <property type="project" value="TreeGrafter"/>
</dbReference>
<keyword evidence="4" id="KW-0670">Pyruvate</keyword>
<accession>A0A2M8QGA1</accession>
<dbReference type="PROSITE" id="PS00816">
    <property type="entry name" value="AIPM_HOMOCIT_SYNTH_2"/>
    <property type="match status" value="1"/>
</dbReference>
<dbReference type="Pfam" id="PF00682">
    <property type="entry name" value="HMGL-like"/>
    <property type="match status" value="1"/>
</dbReference>
<dbReference type="Pfam" id="PF22617">
    <property type="entry name" value="HCS_D2"/>
    <property type="match status" value="1"/>
</dbReference>
<keyword evidence="2" id="KW-0464">Manganese</keyword>
<dbReference type="EMBL" id="PGTN01000005">
    <property type="protein sequence ID" value="PJF48843.1"/>
    <property type="molecule type" value="Genomic_DNA"/>
</dbReference>